<dbReference type="PANTHER" id="PTHR10283">
    <property type="entry name" value="SOLUTE CARRIER FAMILY 13 MEMBER"/>
    <property type="match status" value="1"/>
</dbReference>
<dbReference type="AlphaFoldDB" id="A0A1J4KU75"/>
<dbReference type="GeneID" id="94832703"/>
<feature type="domain" description="SPX" evidence="7">
    <location>
        <begin position="1"/>
        <end position="156"/>
    </location>
</feature>
<dbReference type="GO" id="GO:0006817">
    <property type="term" value="P:phosphate ion transport"/>
    <property type="evidence" value="ECO:0007669"/>
    <property type="project" value="TreeGrafter"/>
</dbReference>
<dbReference type="PANTHER" id="PTHR10283:SF92">
    <property type="entry name" value="LOW-AFFINITY PHOSPHATE TRANSPORTER PHO91"/>
    <property type="match status" value="1"/>
</dbReference>
<evidence type="ECO:0000256" key="3">
    <source>
        <dbReference type="ARBA" id="ARBA00022692"/>
    </source>
</evidence>
<dbReference type="VEuPathDB" id="TrichDB:TRFO_14753"/>
<keyword evidence="3 6" id="KW-0812">Transmembrane</keyword>
<dbReference type="EMBL" id="MLAK01000314">
    <property type="protein sequence ID" value="OHT14819.1"/>
    <property type="molecule type" value="Genomic_DNA"/>
</dbReference>
<feature type="transmembrane region" description="Helical" evidence="6">
    <location>
        <begin position="522"/>
        <end position="540"/>
    </location>
</feature>
<feature type="transmembrane region" description="Helical" evidence="6">
    <location>
        <begin position="321"/>
        <end position="341"/>
    </location>
</feature>
<evidence type="ECO:0000256" key="6">
    <source>
        <dbReference type="SAM" id="Phobius"/>
    </source>
</evidence>
<dbReference type="Pfam" id="PF03105">
    <property type="entry name" value="SPX"/>
    <property type="match status" value="1"/>
</dbReference>
<reference evidence="8" key="1">
    <citation type="submission" date="2016-10" db="EMBL/GenBank/DDBJ databases">
        <authorList>
            <person name="Benchimol M."/>
            <person name="Almeida L.G."/>
            <person name="Vasconcelos A.T."/>
            <person name="Perreira-Neves A."/>
            <person name="Rosa I.A."/>
            <person name="Tasca T."/>
            <person name="Bogo M.R."/>
            <person name="de Souza W."/>
        </authorList>
    </citation>
    <scope>NUCLEOTIDE SEQUENCE [LARGE SCALE GENOMIC DNA]</scope>
    <source>
        <strain evidence="8">K</strain>
    </source>
</reference>
<feature type="transmembrane region" description="Helical" evidence="6">
    <location>
        <begin position="273"/>
        <end position="301"/>
    </location>
</feature>
<dbReference type="GO" id="GO:0005315">
    <property type="term" value="F:phosphate transmembrane transporter activity"/>
    <property type="evidence" value="ECO:0007669"/>
    <property type="project" value="TreeGrafter"/>
</dbReference>
<evidence type="ECO:0000256" key="2">
    <source>
        <dbReference type="ARBA" id="ARBA00022448"/>
    </source>
</evidence>
<keyword evidence="9" id="KW-1185">Reference proteome</keyword>
<comment type="caution">
    <text evidence="8">The sequence shown here is derived from an EMBL/GenBank/DDBJ whole genome shotgun (WGS) entry which is preliminary data.</text>
</comment>
<dbReference type="PROSITE" id="PS51382">
    <property type="entry name" value="SPX"/>
    <property type="match status" value="1"/>
</dbReference>
<dbReference type="InterPro" id="IPR004680">
    <property type="entry name" value="Cit_transptr-like_dom"/>
</dbReference>
<feature type="transmembrane region" description="Helical" evidence="6">
    <location>
        <begin position="552"/>
        <end position="571"/>
    </location>
</feature>
<evidence type="ECO:0000256" key="1">
    <source>
        <dbReference type="ARBA" id="ARBA00004141"/>
    </source>
</evidence>
<feature type="transmembrane region" description="Helical" evidence="6">
    <location>
        <begin position="495"/>
        <end position="516"/>
    </location>
</feature>
<proteinExistence type="predicted"/>
<dbReference type="Proteomes" id="UP000179807">
    <property type="component" value="Unassembled WGS sequence"/>
</dbReference>
<feature type="transmembrane region" description="Helical" evidence="6">
    <location>
        <begin position="680"/>
        <end position="703"/>
    </location>
</feature>
<sequence length="705" mass="78475">MKFGKQIRFVAVKQWYEHYIPYKQLKKKIKQELFRVQETEDITANENEIENIRKECIESFINTVHGHINHVTSFFIDRYLELETQINSLTMDIEETIENGEKSEELEKDFHKKIYSLMLELYEMRTFIELNKTGGQKIIKKFARHFEAPSVRVEYMDTQAELFENLPQVNKLMRELEDLFVQVKRCIAVEKSDQTRPEIIMELHSSVESSLIWKQSTVLARFEAMTFRHNELLLKPMKIKWIPIIIAIAVLISFQCAQFSSGFAFSAQRCLGIIAYAAVLWASGAIPLWLTSLSVPLLGIVCKVMPGFSLADVGKVMQQSMVSPTVFLTIGGFTLAAALRETEMDKRIATFILQKASVNRRLFLLVIILLNAFISMWISNITATMIVVTLVIPTLRQIPTGSDYSKAVLFAIACGGNLGGMMTPLSSPQNAVTVESVQKAAAEAGVDVSISFTEFFATSLPYAIFCCFGAWGVMQLRFKMDISSVPPVPAAKTDFGWRQIMVSIVAVATIAVWISLPFGGNNVFSDFGIVGFIPVIIFYGSGILPPSRIAELPWNIIFLIMGGNAVSKIVSESGLMKVANDLMTQLLGDQSLWVSILIVDLCVLIIDVFLTHTVSSMITQPLVCGFAAHSGHLGLYAMSACMATTCQQCLPISSFPNICTVSLQDANGKNYLTPAEVIKWGLCVTTVCFLSVISVHFGIAYAYGL</sequence>
<evidence type="ECO:0000313" key="9">
    <source>
        <dbReference type="Proteomes" id="UP000179807"/>
    </source>
</evidence>
<feature type="transmembrane region" description="Helical" evidence="6">
    <location>
        <begin position="591"/>
        <end position="610"/>
    </location>
</feature>
<evidence type="ECO:0000256" key="5">
    <source>
        <dbReference type="ARBA" id="ARBA00023136"/>
    </source>
</evidence>
<feature type="transmembrane region" description="Helical" evidence="6">
    <location>
        <begin position="241"/>
        <end position="261"/>
    </location>
</feature>
<dbReference type="GO" id="GO:0005886">
    <property type="term" value="C:plasma membrane"/>
    <property type="evidence" value="ECO:0007669"/>
    <property type="project" value="TreeGrafter"/>
</dbReference>
<evidence type="ECO:0000259" key="7">
    <source>
        <dbReference type="PROSITE" id="PS51382"/>
    </source>
</evidence>
<feature type="transmembrane region" description="Helical" evidence="6">
    <location>
        <begin position="455"/>
        <end position="474"/>
    </location>
</feature>
<gene>
    <name evidence="8" type="ORF">TRFO_14753</name>
</gene>
<evidence type="ECO:0000256" key="4">
    <source>
        <dbReference type="ARBA" id="ARBA00022989"/>
    </source>
</evidence>
<keyword evidence="5 6" id="KW-0472">Membrane</keyword>
<feature type="transmembrane region" description="Helical" evidence="6">
    <location>
        <begin position="362"/>
        <end position="392"/>
    </location>
</feature>
<organism evidence="8 9">
    <name type="scientific">Tritrichomonas foetus</name>
    <dbReference type="NCBI Taxonomy" id="1144522"/>
    <lineage>
        <taxon>Eukaryota</taxon>
        <taxon>Metamonada</taxon>
        <taxon>Parabasalia</taxon>
        <taxon>Tritrichomonadida</taxon>
        <taxon>Tritrichomonadidae</taxon>
        <taxon>Tritrichomonas</taxon>
    </lineage>
</organism>
<dbReference type="InterPro" id="IPR004331">
    <property type="entry name" value="SPX_dom"/>
</dbReference>
<accession>A0A1J4KU75</accession>
<dbReference type="CDD" id="cd14447">
    <property type="entry name" value="SPX"/>
    <property type="match status" value="1"/>
</dbReference>
<dbReference type="OrthoDB" id="10260443at2759"/>
<dbReference type="RefSeq" id="XP_068367955.1">
    <property type="nucleotide sequence ID" value="XM_068497999.1"/>
</dbReference>
<keyword evidence="2" id="KW-0813">Transport</keyword>
<keyword evidence="4 6" id="KW-1133">Transmembrane helix</keyword>
<dbReference type="Pfam" id="PF03600">
    <property type="entry name" value="CitMHS"/>
    <property type="match status" value="1"/>
</dbReference>
<comment type="subcellular location">
    <subcellularLocation>
        <location evidence="1">Membrane</location>
        <topology evidence="1">Multi-pass membrane protein</topology>
    </subcellularLocation>
</comment>
<evidence type="ECO:0000313" key="8">
    <source>
        <dbReference type="EMBL" id="OHT14819.1"/>
    </source>
</evidence>
<name>A0A1J4KU75_9EUKA</name>
<protein>
    <submittedName>
        <fullName evidence="8">Sodium:sulfate symporter transmembrane region family protein</fullName>
    </submittedName>
</protein>
<dbReference type="GO" id="GO:0006797">
    <property type="term" value="P:polyphosphate metabolic process"/>
    <property type="evidence" value="ECO:0007669"/>
    <property type="project" value="TreeGrafter"/>
</dbReference>